<dbReference type="Proteomes" id="UP001219518">
    <property type="component" value="Unassembled WGS sequence"/>
</dbReference>
<organism evidence="1 2">
    <name type="scientific">Frankliniella fusca</name>
    <dbReference type="NCBI Taxonomy" id="407009"/>
    <lineage>
        <taxon>Eukaryota</taxon>
        <taxon>Metazoa</taxon>
        <taxon>Ecdysozoa</taxon>
        <taxon>Arthropoda</taxon>
        <taxon>Hexapoda</taxon>
        <taxon>Insecta</taxon>
        <taxon>Pterygota</taxon>
        <taxon>Neoptera</taxon>
        <taxon>Paraneoptera</taxon>
        <taxon>Thysanoptera</taxon>
        <taxon>Terebrantia</taxon>
        <taxon>Thripoidea</taxon>
        <taxon>Thripidae</taxon>
        <taxon>Frankliniella</taxon>
    </lineage>
</organism>
<protein>
    <submittedName>
        <fullName evidence="1">Serine/threonine-protein phosphatase 2A 56 kDa regulatory subunit delta 2 isoform</fullName>
    </submittedName>
</protein>
<accession>A0AAE1HZK4</accession>
<name>A0AAE1HZK4_9NEOP</name>
<dbReference type="EMBL" id="JAHWGI010001411">
    <property type="protein sequence ID" value="KAK3930539.1"/>
    <property type="molecule type" value="Genomic_DNA"/>
</dbReference>
<sequence length="176" mass="18717">MIFYINVRSEDGAALRANVKCICNMEDAIDMPASFCTLPGPNAAESPEAFQLLIPRKTHSFPVPACCPAVSSGEEADGRVTGDLACRGGCANIIVLVKSYRPPGGSLGAGEREFGSDRVGSDPFRLALLPSTPQYCTAQPPPGQDGQKFKVTNDIAERMRPVSRKLRPPALILGAE</sequence>
<evidence type="ECO:0000313" key="1">
    <source>
        <dbReference type="EMBL" id="KAK3930539.1"/>
    </source>
</evidence>
<reference evidence="1" key="2">
    <citation type="journal article" date="2023" name="BMC Genomics">
        <title>Pest status, molecular evolution, and epigenetic factors derived from the genome assembly of Frankliniella fusca, a thysanopteran phytovirus vector.</title>
        <authorList>
            <person name="Catto M.A."/>
            <person name="Labadie P.E."/>
            <person name="Jacobson A.L."/>
            <person name="Kennedy G.G."/>
            <person name="Srinivasan R."/>
            <person name="Hunt B.G."/>
        </authorList>
    </citation>
    <scope>NUCLEOTIDE SEQUENCE</scope>
    <source>
        <strain evidence="1">PL_HMW_Pooled</strain>
    </source>
</reference>
<proteinExistence type="predicted"/>
<gene>
    <name evidence="1" type="ORF">KUF71_005273</name>
</gene>
<reference evidence="1" key="1">
    <citation type="submission" date="2021-07" db="EMBL/GenBank/DDBJ databases">
        <authorList>
            <person name="Catto M.A."/>
            <person name="Jacobson A."/>
            <person name="Kennedy G."/>
            <person name="Labadie P."/>
            <person name="Hunt B.G."/>
            <person name="Srinivasan R."/>
        </authorList>
    </citation>
    <scope>NUCLEOTIDE SEQUENCE</scope>
    <source>
        <strain evidence="1">PL_HMW_Pooled</strain>
        <tissue evidence="1">Head</tissue>
    </source>
</reference>
<evidence type="ECO:0000313" key="2">
    <source>
        <dbReference type="Proteomes" id="UP001219518"/>
    </source>
</evidence>
<comment type="caution">
    <text evidence="1">The sequence shown here is derived from an EMBL/GenBank/DDBJ whole genome shotgun (WGS) entry which is preliminary data.</text>
</comment>
<dbReference type="AlphaFoldDB" id="A0AAE1HZK4"/>
<keyword evidence="2" id="KW-1185">Reference proteome</keyword>